<dbReference type="PANTHER" id="PTHR33121:SF70">
    <property type="entry name" value="SIGNALING PROTEIN YKOW"/>
    <property type="match status" value="1"/>
</dbReference>
<keyword evidence="4" id="KW-1185">Reference proteome</keyword>
<evidence type="ECO:0000259" key="2">
    <source>
        <dbReference type="PROSITE" id="PS50883"/>
    </source>
</evidence>
<dbReference type="AlphaFoldDB" id="A0AAW9SPT5"/>
<dbReference type="PANTHER" id="PTHR33121">
    <property type="entry name" value="CYCLIC DI-GMP PHOSPHODIESTERASE PDEF"/>
    <property type="match status" value="1"/>
</dbReference>
<dbReference type="Pfam" id="PF00563">
    <property type="entry name" value="EAL"/>
    <property type="match status" value="1"/>
</dbReference>
<comment type="caution">
    <text evidence="3">The sequence shown here is derived from an EMBL/GenBank/DDBJ whole genome shotgun (WGS) entry which is preliminary data.</text>
</comment>
<protein>
    <submittedName>
        <fullName evidence="3">EAL domain-containing protein</fullName>
    </submittedName>
</protein>
<dbReference type="InterPro" id="IPR001633">
    <property type="entry name" value="EAL_dom"/>
</dbReference>
<dbReference type="SUPFAM" id="SSF141868">
    <property type="entry name" value="EAL domain-like"/>
    <property type="match status" value="1"/>
</dbReference>
<reference evidence="3 4" key="1">
    <citation type="submission" date="2024-05" db="EMBL/GenBank/DDBJ databases">
        <title>Genome sequence of Ponticoccus litoralis KCCM 90028.</title>
        <authorList>
            <person name="Kim J.M."/>
            <person name="Lee J.K."/>
            <person name="Choi B.J."/>
            <person name="Bayburt H."/>
            <person name="Baek J.H."/>
            <person name="Jeon C.O."/>
        </authorList>
    </citation>
    <scope>NUCLEOTIDE SEQUENCE [LARGE SCALE GENOMIC DNA]</scope>
    <source>
        <strain evidence="3 4">KCCM 90028</strain>
    </source>
</reference>
<evidence type="ECO:0000313" key="3">
    <source>
        <dbReference type="EMBL" id="MEN9061637.1"/>
    </source>
</evidence>
<sequence>MARSSHWYQPQICTSTGRISGVEALARWIHPERGIVPPAQFLRVLAESGKMQQLSEVILQHALTALRSWDRGGSGRAPRQRQFRRCRAARPQAGAAHPVGA</sequence>
<dbReference type="Proteomes" id="UP001428774">
    <property type="component" value="Unassembled WGS sequence"/>
</dbReference>
<feature type="region of interest" description="Disordered" evidence="1">
    <location>
        <begin position="69"/>
        <end position="101"/>
    </location>
</feature>
<dbReference type="InterPro" id="IPR050706">
    <property type="entry name" value="Cyclic-di-GMP_PDE-like"/>
</dbReference>
<dbReference type="PROSITE" id="PS50883">
    <property type="entry name" value="EAL"/>
    <property type="match status" value="1"/>
</dbReference>
<dbReference type="RefSeq" id="WP_347168002.1">
    <property type="nucleotide sequence ID" value="NZ_JBDNCH010000002.1"/>
</dbReference>
<dbReference type="InterPro" id="IPR035919">
    <property type="entry name" value="EAL_sf"/>
</dbReference>
<organism evidence="3 4">
    <name type="scientific">Ponticoccus litoralis</name>
    <dbReference type="NCBI Taxonomy" id="422297"/>
    <lineage>
        <taxon>Bacteria</taxon>
        <taxon>Pseudomonadati</taxon>
        <taxon>Pseudomonadota</taxon>
        <taxon>Alphaproteobacteria</taxon>
        <taxon>Rhodobacterales</taxon>
        <taxon>Roseobacteraceae</taxon>
        <taxon>Ponticoccus</taxon>
    </lineage>
</organism>
<evidence type="ECO:0000256" key="1">
    <source>
        <dbReference type="SAM" id="MobiDB-lite"/>
    </source>
</evidence>
<accession>A0AAW9SPT5</accession>
<evidence type="ECO:0000313" key="4">
    <source>
        <dbReference type="Proteomes" id="UP001428774"/>
    </source>
</evidence>
<name>A0AAW9SPT5_9RHOB</name>
<gene>
    <name evidence="3" type="ORF">ABFB10_11955</name>
</gene>
<feature type="compositionally biased region" description="Basic residues" evidence="1">
    <location>
        <begin position="78"/>
        <end position="88"/>
    </location>
</feature>
<dbReference type="Gene3D" id="3.20.20.450">
    <property type="entry name" value="EAL domain"/>
    <property type="match status" value="1"/>
</dbReference>
<feature type="domain" description="EAL" evidence="2">
    <location>
        <begin position="1"/>
        <end position="101"/>
    </location>
</feature>
<proteinExistence type="predicted"/>
<dbReference type="EMBL" id="JBDNCH010000002">
    <property type="protein sequence ID" value="MEN9061637.1"/>
    <property type="molecule type" value="Genomic_DNA"/>
</dbReference>
<dbReference type="GO" id="GO:0071111">
    <property type="term" value="F:cyclic-guanylate-specific phosphodiesterase activity"/>
    <property type="evidence" value="ECO:0007669"/>
    <property type="project" value="InterPro"/>
</dbReference>